<feature type="transmembrane region" description="Helical" evidence="4">
    <location>
        <begin position="103"/>
        <end position="121"/>
    </location>
</feature>
<dbReference type="Pfam" id="PF07690">
    <property type="entry name" value="MFS_1"/>
    <property type="match status" value="1"/>
</dbReference>
<feature type="transmembrane region" description="Helical" evidence="4">
    <location>
        <begin position="12"/>
        <end position="31"/>
    </location>
</feature>
<dbReference type="InterPro" id="IPR020846">
    <property type="entry name" value="MFS_dom"/>
</dbReference>
<feature type="transmembrane region" description="Helical" evidence="4">
    <location>
        <begin position="167"/>
        <end position="188"/>
    </location>
</feature>
<dbReference type="AlphaFoldDB" id="A0A2U2MWU0"/>
<evidence type="ECO:0000313" key="6">
    <source>
        <dbReference type="EMBL" id="PWG61327.1"/>
    </source>
</evidence>
<feature type="transmembrane region" description="Helical" evidence="4">
    <location>
        <begin position="209"/>
        <end position="231"/>
    </location>
</feature>
<name>A0A2U2MWU0_9GAMM</name>
<dbReference type="InterPro" id="IPR052524">
    <property type="entry name" value="MFS_Cyanate_Porter"/>
</dbReference>
<evidence type="ECO:0000259" key="5">
    <source>
        <dbReference type="PROSITE" id="PS50850"/>
    </source>
</evidence>
<dbReference type="EMBL" id="QFFI01000039">
    <property type="protein sequence ID" value="PWG61327.1"/>
    <property type="molecule type" value="Genomic_DNA"/>
</dbReference>
<organism evidence="6 7">
    <name type="scientific">Sediminicurvatus halobius</name>
    <dbReference type="NCBI Taxonomy" id="2182432"/>
    <lineage>
        <taxon>Bacteria</taxon>
        <taxon>Pseudomonadati</taxon>
        <taxon>Pseudomonadota</taxon>
        <taxon>Gammaproteobacteria</taxon>
        <taxon>Chromatiales</taxon>
        <taxon>Ectothiorhodospiraceae</taxon>
        <taxon>Sediminicurvatus</taxon>
    </lineage>
</organism>
<dbReference type="PANTHER" id="PTHR23523:SF2">
    <property type="entry name" value="2-NITROIMIDAZOLE TRANSPORTER"/>
    <property type="match status" value="1"/>
</dbReference>
<feature type="transmembrane region" description="Helical" evidence="4">
    <location>
        <begin position="363"/>
        <end position="382"/>
    </location>
</feature>
<keyword evidence="3 4" id="KW-0472">Membrane</keyword>
<comment type="caution">
    <text evidence="6">The sequence shown here is derived from an EMBL/GenBank/DDBJ whole genome shotgun (WGS) entry which is preliminary data.</text>
</comment>
<protein>
    <submittedName>
        <fullName evidence="6">MFS transporter</fullName>
    </submittedName>
</protein>
<keyword evidence="7" id="KW-1185">Reference proteome</keyword>
<dbReference type="InterPro" id="IPR036259">
    <property type="entry name" value="MFS_trans_sf"/>
</dbReference>
<evidence type="ECO:0000313" key="7">
    <source>
        <dbReference type="Proteomes" id="UP000245474"/>
    </source>
</evidence>
<dbReference type="PANTHER" id="PTHR23523">
    <property type="match status" value="1"/>
</dbReference>
<keyword evidence="2 4" id="KW-1133">Transmembrane helix</keyword>
<feature type="transmembrane region" description="Helical" evidence="4">
    <location>
        <begin position="275"/>
        <end position="293"/>
    </location>
</feature>
<dbReference type="RefSeq" id="WP_109680040.1">
    <property type="nucleotide sequence ID" value="NZ_CP086615.1"/>
</dbReference>
<dbReference type="InterPro" id="IPR011701">
    <property type="entry name" value="MFS"/>
</dbReference>
<dbReference type="PROSITE" id="PS50850">
    <property type="entry name" value="MFS"/>
    <property type="match status" value="1"/>
</dbReference>
<feature type="transmembrane region" description="Helical" evidence="4">
    <location>
        <begin position="243"/>
        <end position="263"/>
    </location>
</feature>
<feature type="transmembrane region" description="Helical" evidence="4">
    <location>
        <begin position="299"/>
        <end position="319"/>
    </location>
</feature>
<keyword evidence="1 4" id="KW-0812">Transmembrane</keyword>
<dbReference type="Gene3D" id="1.20.1250.20">
    <property type="entry name" value="MFS general substrate transporter like domains"/>
    <property type="match status" value="1"/>
</dbReference>
<accession>A0A2U2MWU0</accession>
<sequence>MTESRTAPSLPVALVLLWCAGLYLRLTVLVAPPLAPRMAADLGLSQAGTGALTTIPVLALALASVAAAFVIARLGPRRAVALALLVIALGSAARSLAPGALTLFTATAVMGLGVATLQPGLPTLLTRWCPERIALGTAVYMNGMLLGEIAGAGLTLPVLMPLLGDDWRLVLVAWSAPAVLLAAGLLLRRDDDHPGPSGGAWMPRWRDPLVWRLGALLGATACLFFGTNAYLGSVLGGRGETDWLATGLIMLNGSQVASSLLMLRVARHWVGRPQPLLWLSVFGGIGLAGFLVLPGWAGLSAAALVGFCSGVLLILLVALPPLYAGNDGTAALSAGMFTVGYSIAFLVPLLGGALADALGRPTAALWPILAYVAATLALTLRLPAPVAIRDY</sequence>
<feature type="transmembrane region" description="Helical" evidence="4">
    <location>
        <begin position="133"/>
        <end position="155"/>
    </location>
</feature>
<reference evidence="6 7" key="1">
    <citation type="submission" date="2018-05" db="EMBL/GenBank/DDBJ databases">
        <title>Spiribacter halobius sp. nov., a moderately halophilic bacterium isolated from marine solar saltern.</title>
        <authorList>
            <person name="Zheng W.-S."/>
            <person name="Lu D.-C."/>
            <person name="Du Z.-J."/>
        </authorList>
    </citation>
    <scope>NUCLEOTIDE SEQUENCE [LARGE SCALE GENOMIC DNA]</scope>
    <source>
        <strain evidence="6 7">E85</strain>
    </source>
</reference>
<feature type="transmembrane region" description="Helical" evidence="4">
    <location>
        <begin position="79"/>
        <end position="97"/>
    </location>
</feature>
<feature type="transmembrane region" description="Helical" evidence="4">
    <location>
        <begin position="51"/>
        <end position="72"/>
    </location>
</feature>
<evidence type="ECO:0000256" key="3">
    <source>
        <dbReference type="ARBA" id="ARBA00023136"/>
    </source>
</evidence>
<feature type="transmembrane region" description="Helical" evidence="4">
    <location>
        <begin position="331"/>
        <end position="351"/>
    </location>
</feature>
<evidence type="ECO:0000256" key="4">
    <source>
        <dbReference type="SAM" id="Phobius"/>
    </source>
</evidence>
<evidence type="ECO:0000256" key="2">
    <source>
        <dbReference type="ARBA" id="ARBA00022989"/>
    </source>
</evidence>
<feature type="domain" description="Major facilitator superfamily (MFS) profile" evidence="5">
    <location>
        <begin position="13"/>
        <end position="391"/>
    </location>
</feature>
<gene>
    <name evidence="6" type="ORF">DEM34_17090</name>
</gene>
<dbReference type="GO" id="GO:0022857">
    <property type="term" value="F:transmembrane transporter activity"/>
    <property type="evidence" value="ECO:0007669"/>
    <property type="project" value="InterPro"/>
</dbReference>
<evidence type="ECO:0000256" key="1">
    <source>
        <dbReference type="ARBA" id="ARBA00022692"/>
    </source>
</evidence>
<proteinExistence type="predicted"/>
<dbReference type="SUPFAM" id="SSF103473">
    <property type="entry name" value="MFS general substrate transporter"/>
    <property type="match status" value="1"/>
</dbReference>
<dbReference type="OrthoDB" id="148947at2"/>
<dbReference type="Proteomes" id="UP000245474">
    <property type="component" value="Unassembled WGS sequence"/>
</dbReference>